<dbReference type="HAMAP" id="MF_00549">
    <property type="entry name" value="Methylglyoxal_synth"/>
    <property type="match status" value="1"/>
</dbReference>
<keyword evidence="1 3" id="KW-0456">Lyase</keyword>
<evidence type="ECO:0000313" key="3">
    <source>
        <dbReference type="EMBL" id="AUG57020.1"/>
    </source>
</evidence>
<dbReference type="SMART" id="SM00851">
    <property type="entry name" value="MGS"/>
    <property type="match status" value="1"/>
</dbReference>
<reference evidence="3 5" key="1">
    <citation type="submission" date="2017-12" db="EMBL/GenBank/DDBJ databases">
        <title>Complete genome sequence of Herbivorax saccincola GGR1, a novel Cellulosome-producing hydrolytic bacterium in a thermophilic biogas plant, established by Illumina and Nanopore MinION sequencing.</title>
        <authorList>
            <person name="Pechtl A."/>
            <person name="Ruckert C."/>
            <person name="Koeck D.E."/>
            <person name="Maus I."/>
            <person name="Winkler A."/>
            <person name="Kalinowski J."/>
            <person name="Puhler A."/>
            <person name="Schwarz W.W."/>
            <person name="Zverlov V.V."/>
            <person name="Schluter A."/>
            <person name="Liebl W."/>
        </authorList>
    </citation>
    <scope>NUCLEOTIDE SEQUENCE [LARGE SCALE GENOMIC DNA]</scope>
    <source>
        <strain evidence="3">GGR1</strain>
        <strain evidence="5">SR1</strain>
    </source>
</reference>
<dbReference type="GO" id="GO:0005829">
    <property type="term" value="C:cytosol"/>
    <property type="evidence" value="ECO:0007669"/>
    <property type="project" value="TreeGrafter"/>
</dbReference>
<dbReference type="GO" id="GO:0008929">
    <property type="term" value="F:methylglyoxal synthase activity"/>
    <property type="evidence" value="ECO:0007669"/>
    <property type="project" value="UniProtKB-UniRule"/>
</dbReference>
<evidence type="ECO:0000259" key="2">
    <source>
        <dbReference type="PROSITE" id="PS51855"/>
    </source>
</evidence>
<dbReference type="EMBL" id="NEMB01000003">
    <property type="protein sequence ID" value="PQQ67036.1"/>
    <property type="molecule type" value="Genomic_DNA"/>
</dbReference>
<dbReference type="Pfam" id="PF02142">
    <property type="entry name" value="MGS"/>
    <property type="match status" value="1"/>
</dbReference>
<name>A0A2K9ENG3_9FIRM</name>
<gene>
    <name evidence="1 3" type="primary">mgsA</name>
    <name evidence="4" type="ORF">B9R14_09995</name>
    <name evidence="3" type="ORF">HVS_05445</name>
</gene>
<dbReference type="InterPro" id="IPR011607">
    <property type="entry name" value="MGS-like_dom"/>
</dbReference>
<dbReference type="NCBIfam" id="NF003559">
    <property type="entry name" value="PRK05234.1"/>
    <property type="match status" value="1"/>
</dbReference>
<reference evidence="4 6" key="2">
    <citation type="journal article" date="2018" name="Syst. Appl. Microbiol.">
        <title>Characterization and high-quality draft genome sequence of Herbivorax saccincola A7, an anaerobic, alkaliphilic, thermophilic, cellulolytic, and xylanolytic bacterium.</title>
        <authorList>
            <person name="Aikawa S."/>
            <person name="Baramee S."/>
            <person name="Sermsathanaswadi J."/>
            <person name="Thianheng P."/>
            <person name="Tachaapaikoon C."/>
            <person name="Shikata A."/>
            <person name="Waeonukul R."/>
            <person name="Pason P."/>
            <person name="Ratanakhanokchai K."/>
            <person name="Kosugi A."/>
        </authorList>
    </citation>
    <scope>NUCLEOTIDE SEQUENCE [LARGE SCALE GENOMIC DNA]</scope>
    <source>
        <strain evidence="4 6">A7</strain>
    </source>
</reference>
<evidence type="ECO:0000313" key="4">
    <source>
        <dbReference type="EMBL" id="PQQ67036.1"/>
    </source>
</evidence>
<dbReference type="SUPFAM" id="SSF52335">
    <property type="entry name" value="Methylglyoxal synthase-like"/>
    <property type="match status" value="1"/>
</dbReference>
<feature type="binding site" evidence="1">
    <location>
        <begin position="34"/>
        <end position="37"/>
    </location>
    <ligand>
        <name>substrate</name>
    </ligand>
</feature>
<comment type="catalytic activity">
    <reaction evidence="1">
        <text>dihydroxyacetone phosphate = methylglyoxal + phosphate</text>
        <dbReference type="Rhea" id="RHEA:17937"/>
        <dbReference type="ChEBI" id="CHEBI:17158"/>
        <dbReference type="ChEBI" id="CHEBI:43474"/>
        <dbReference type="ChEBI" id="CHEBI:57642"/>
        <dbReference type="EC" id="4.2.3.3"/>
    </reaction>
</comment>
<dbReference type="KEGG" id="hsc:HVS_05445"/>
<comment type="caution">
    <text evidence="1">Lacks conserved residue(s) required for the propagation of feature annotation.</text>
</comment>
<dbReference type="PIRSF" id="PIRSF006614">
    <property type="entry name" value="Methylglyox_syn"/>
    <property type="match status" value="1"/>
</dbReference>
<dbReference type="RefSeq" id="WP_101299952.1">
    <property type="nucleotide sequence ID" value="NZ_CP025197.1"/>
</dbReference>
<comment type="similarity">
    <text evidence="1">Belongs to the methylglyoxal synthase family.</text>
</comment>
<dbReference type="EMBL" id="CP025197">
    <property type="protein sequence ID" value="AUG57020.1"/>
    <property type="molecule type" value="Genomic_DNA"/>
</dbReference>
<dbReference type="NCBIfam" id="TIGR00160">
    <property type="entry name" value="MGSA"/>
    <property type="match status" value="1"/>
</dbReference>
<dbReference type="Proteomes" id="UP000239720">
    <property type="component" value="Unassembled WGS sequence"/>
</dbReference>
<dbReference type="PANTHER" id="PTHR30492">
    <property type="entry name" value="METHYLGLYOXAL SYNTHASE"/>
    <property type="match status" value="1"/>
</dbReference>
<dbReference type="GO" id="GO:0019242">
    <property type="term" value="P:methylglyoxal biosynthetic process"/>
    <property type="evidence" value="ECO:0007669"/>
    <property type="project" value="UniProtKB-UniRule"/>
</dbReference>
<organism evidence="3 5">
    <name type="scientific">Acetivibrio saccincola</name>
    <dbReference type="NCBI Taxonomy" id="1677857"/>
    <lineage>
        <taxon>Bacteria</taxon>
        <taxon>Bacillati</taxon>
        <taxon>Bacillota</taxon>
        <taxon>Clostridia</taxon>
        <taxon>Eubacteriales</taxon>
        <taxon>Oscillospiraceae</taxon>
        <taxon>Acetivibrio</taxon>
    </lineage>
</organism>
<protein>
    <recommendedName>
        <fullName evidence="1">Methylglyoxal synthase</fullName>
        <shortName evidence="1">MGS</shortName>
        <ecNumber evidence="1">4.2.3.3</ecNumber>
    </recommendedName>
</protein>
<sequence length="131" mass="14643">MNIALIAHDKKKELMVSFCIAYKNILEKHNLFATGTTGAVIVESAGLKIEKFLPGLMGEQQIGARAAYNELDLVIFFRDPLTAKSDEPDVNYLLKLCDMNNIPFATNLGTAEMLIKGLERGDLDWRELINK</sequence>
<evidence type="ECO:0000256" key="1">
    <source>
        <dbReference type="HAMAP-Rule" id="MF_00549"/>
    </source>
</evidence>
<comment type="function">
    <text evidence="1">Catalyzes the formation of methylglyoxal from dihydroxyacetone phosphate.</text>
</comment>
<accession>A0A2K9ENG3</accession>
<dbReference type="InterPro" id="IPR004363">
    <property type="entry name" value="Methylgl_synth"/>
</dbReference>
<dbReference type="Gene3D" id="3.40.50.1380">
    <property type="entry name" value="Methylglyoxal synthase-like domain"/>
    <property type="match status" value="1"/>
</dbReference>
<feature type="binding site" evidence="1">
    <location>
        <position position="12"/>
    </location>
    <ligand>
        <name>substrate</name>
    </ligand>
</feature>
<evidence type="ECO:0000313" key="5">
    <source>
        <dbReference type="Proteomes" id="UP000233534"/>
    </source>
</evidence>
<dbReference type="OrthoDB" id="9787147at2"/>
<proteinExistence type="inferred from homology"/>
<feature type="binding site" evidence="1">
    <location>
        <position position="8"/>
    </location>
    <ligand>
        <name>substrate</name>
    </ligand>
</feature>
<dbReference type="EC" id="4.2.3.3" evidence="1"/>
<dbReference type="InterPro" id="IPR036914">
    <property type="entry name" value="MGS-like_dom_sf"/>
</dbReference>
<dbReference type="PANTHER" id="PTHR30492:SF0">
    <property type="entry name" value="METHYLGLYOXAL SYNTHASE"/>
    <property type="match status" value="1"/>
</dbReference>
<evidence type="ECO:0000313" key="6">
    <source>
        <dbReference type="Proteomes" id="UP000239720"/>
    </source>
</evidence>
<dbReference type="AlphaFoldDB" id="A0A2K9ENG3"/>
<keyword evidence="5" id="KW-1185">Reference proteome</keyword>
<dbReference type="PROSITE" id="PS51855">
    <property type="entry name" value="MGS"/>
    <property type="match status" value="1"/>
</dbReference>
<dbReference type="Proteomes" id="UP000233534">
    <property type="component" value="Chromosome"/>
</dbReference>
<feature type="domain" description="MGS-like" evidence="2">
    <location>
        <begin position="1"/>
        <end position="131"/>
    </location>
</feature>